<protein>
    <recommendedName>
        <fullName evidence="3">Phytanoyl-CoA dioxygenase family protein</fullName>
    </recommendedName>
</protein>
<dbReference type="InterPro" id="IPR051961">
    <property type="entry name" value="Fungal_Metabolite_Diox"/>
</dbReference>
<dbReference type="SUPFAM" id="SSF51197">
    <property type="entry name" value="Clavaminate synthase-like"/>
    <property type="match status" value="1"/>
</dbReference>
<proteinExistence type="predicted"/>
<keyword evidence="2" id="KW-1185">Reference proteome</keyword>
<sequence>MEDRLSGTTSLETIQSVVEAFHRDGFCAISNAIDPAVVDKLNARMLQDTPVYLERPTLHYNQGKKAMNISQIPPLTEEFLFQEIWANPHAMAILEYILGPRPECRFVNSNTALPNPDPTARQAVHSDAYHDHPDYPWAVVANIYLTDVSPANGATEVWPGTHNITSKKYHVSEHSGRIRREAFCERAATRPPGQITVPKGSICLRDLRTWHAGMPNLSGSDPRIMLALVYFPRWYRSPMRLRLPASVRETVNSWPRVDFEAGTDWVDGEVDHLNISFQANWTQRPDFGVFSDGRNGVQNKLSADIEPEVTREDYWMPGDS</sequence>
<dbReference type="Proteomes" id="UP000182658">
    <property type="component" value="Unassembled WGS sequence"/>
</dbReference>
<dbReference type="InterPro" id="IPR008775">
    <property type="entry name" value="Phytyl_CoA_dOase-like"/>
</dbReference>
<evidence type="ECO:0000313" key="1">
    <source>
        <dbReference type="EMBL" id="OIW35520.1"/>
    </source>
</evidence>
<dbReference type="EMBL" id="KV875093">
    <property type="protein sequence ID" value="OIW35520.1"/>
    <property type="molecule type" value="Genomic_DNA"/>
</dbReference>
<organism evidence="1 2">
    <name type="scientific">Coniochaeta ligniaria NRRL 30616</name>
    <dbReference type="NCBI Taxonomy" id="1408157"/>
    <lineage>
        <taxon>Eukaryota</taxon>
        <taxon>Fungi</taxon>
        <taxon>Dikarya</taxon>
        <taxon>Ascomycota</taxon>
        <taxon>Pezizomycotina</taxon>
        <taxon>Sordariomycetes</taxon>
        <taxon>Sordariomycetidae</taxon>
        <taxon>Coniochaetales</taxon>
        <taxon>Coniochaetaceae</taxon>
        <taxon>Coniochaeta</taxon>
    </lineage>
</organism>
<dbReference type="Pfam" id="PF05721">
    <property type="entry name" value="PhyH"/>
    <property type="match status" value="1"/>
</dbReference>
<evidence type="ECO:0008006" key="3">
    <source>
        <dbReference type="Google" id="ProtNLM"/>
    </source>
</evidence>
<dbReference type="PANTHER" id="PTHR37563:SF2">
    <property type="entry name" value="PHYTANOYL-COA DIOXYGENASE FAMILY PROTEIN (AFU_ORTHOLOGUE AFUA_2G03330)"/>
    <property type="match status" value="1"/>
</dbReference>
<name>A0A1J7JZD7_9PEZI</name>
<accession>A0A1J7JZD7</accession>
<evidence type="ECO:0000313" key="2">
    <source>
        <dbReference type="Proteomes" id="UP000182658"/>
    </source>
</evidence>
<gene>
    <name evidence="1" type="ORF">CONLIGDRAFT_566109</name>
</gene>
<dbReference type="OrthoDB" id="407832at2759"/>
<reference evidence="1 2" key="1">
    <citation type="submission" date="2016-10" db="EMBL/GenBank/DDBJ databases">
        <title>Draft genome sequence of Coniochaeta ligniaria NRRL30616, a lignocellulolytic fungus for bioabatement of inhibitors in plant biomass hydrolysates.</title>
        <authorList>
            <consortium name="DOE Joint Genome Institute"/>
            <person name="Jimenez D.J."/>
            <person name="Hector R.E."/>
            <person name="Riley R."/>
            <person name="Sun H."/>
            <person name="Grigoriev I.V."/>
            <person name="Van Elsas J.D."/>
            <person name="Nichols N.N."/>
        </authorList>
    </citation>
    <scope>NUCLEOTIDE SEQUENCE [LARGE SCALE GENOMIC DNA]</scope>
    <source>
        <strain evidence="1 2">NRRL 30616</strain>
    </source>
</reference>
<dbReference type="PANTHER" id="PTHR37563">
    <property type="entry name" value="PHYTANOYL-COA DIOXYGENASE FAMILY PROTEIN (AFU_ORTHOLOGUE AFUA_2G03330)"/>
    <property type="match status" value="1"/>
</dbReference>
<dbReference type="AlphaFoldDB" id="A0A1J7JZD7"/>
<dbReference type="Gene3D" id="2.60.120.620">
    <property type="entry name" value="q2cbj1_9rhob like domain"/>
    <property type="match status" value="1"/>
</dbReference>
<dbReference type="InParanoid" id="A0A1J7JZD7"/>